<dbReference type="SUPFAM" id="SSF56672">
    <property type="entry name" value="DNA/RNA polymerases"/>
    <property type="match status" value="1"/>
</dbReference>
<dbReference type="InterPro" id="IPR036775">
    <property type="entry name" value="DNA_pol_Y-fam_lit_finger_sf"/>
</dbReference>
<dbReference type="Pfam" id="PF00817">
    <property type="entry name" value="IMS"/>
    <property type="match status" value="1"/>
</dbReference>
<reference evidence="8" key="1">
    <citation type="submission" date="2015-10" db="EMBL/GenBank/DDBJ databases">
        <title>Draft Genome Sequences of 11 Lactococcus lactis subspecies cremoris strains.</title>
        <authorList>
            <person name="Wels M."/>
            <person name="Backus L."/>
            <person name="Boekhorst J."/>
            <person name="Dijkstra A."/>
            <person name="Beerthuizen M."/>
            <person name="Kelly W."/>
            <person name="Siezen R."/>
            <person name="Bachmann H."/>
            <person name="Van Hijum S."/>
        </authorList>
    </citation>
    <scope>NUCLEOTIDE SEQUENCE [LARGE SCALE GENOMIC DNA]</scope>
    <source>
        <strain evidence="8">LMG9449</strain>
    </source>
</reference>
<dbReference type="PROSITE" id="PS50173">
    <property type="entry name" value="UMUC"/>
    <property type="match status" value="1"/>
</dbReference>
<dbReference type="InterPro" id="IPR043128">
    <property type="entry name" value="Rev_trsase/Diguanyl_cyclase"/>
</dbReference>
<dbReference type="GO" id="GO:0003887">
    <property type="term" value="F:DNA-directed DNA polymerase activity"/>
    <property type="evidence" value="ECO:0007669"/>
    <property type="project" value="UniProtKB-KW"/>
</dbReference>
<proteinExistence type="inferred from homology"/>
<name>A0A0V8DRE3_LACLL</name>
<dbReference type="GO" id="GO:0006281">
    <property type="term" value="P:DNA repair"/>
    <property type="evidence" value="ECO:0007669"/>
    <property type="project" value="InterPro"/>
</dbReference>
<keyword evidence="5" id="KW-0239">DNA-directed DNA polymerase</keyword>
<organism evidence="7 8">
    <name type="scientific">Lactococcus lactis subsp. lactis</name>
    <name type="common">Streptococcus lactis</name>
    <dbReference type="NCBI Taxonomy" id="1360"/>
    <lineage>
        <taxon>Bacteria</taxon>
        <taxon>Bacillati</taxon>
        <taxon>Bacillota</taxon>
        <taxon>Bacilli</taxon>
        <taxon>Lactobacillales</taxon>
        <taxon>Streptococcaceae</taxon>
        <taxon>Lactococcus</taxon>
    </lineage>
</organism>
<evidence type="ECO:0000313" key="8">
    <source>
        <dbReference type="Proteomes" id="UP000053612"/>
    </source>
</evidence>
<dbReference type="PANTHER" id="PTHR11076:SF35">
    <property type="entry name" value="DNA REPAIR PROTEIN HOMOLOG YOBH"/>
    <property type="match status" value="1"/>
</dbReference>
<dbReference type="AlphaFoldDB" id="A0A0V8DRE3"/>
<sequence>MVRQKLNNFFDYSVEPQRAIFFEDVKSNYASIECIERGLNPLTTSLCVMSRADNSNGLILAASPTFKKVFGMSNVSHSKELPFLVHNRKFNYHLWHKKHTDIFGQTVEPDPKYISEVERWARQTYIVPPQMLLYIKKNLEVINILREITSIDEIHAYSIDESCLDVTESLDFFFPEITNKYEQMDKLAQMLQRKIYHQTGLYVTIGMGDNPLLAKLAMDNYAKHNTNMRALIRYEDVPSKVWSISDMTDFWGINVRTEARLNKLGIHSIKELAHADPDMLKRELGVIGLQQFFHANGIDETRLTDKYKRKSVSFSNSQTLPRDYTRKSEIGLIINEMAEQVAVRLRKSKKKATNFSLFVGFSMADYKKSLSVSRKIEPTSSTKDLQEIATRLFNEKYDEGAVRRIGVSANNLIDEPYQLISLFDSDEENEETIKQKKDEAVQEALDSIRQKYHFVSVQKATVLKKGSRAVARSKMVGGHSAGGLEGLN</sequence>
<dbReference type="RefSeq" id="WP_058225261.1">
    <property type="nucleotide sequence ID" value="NZ_LKLS01000170.1"/>
</dbReference>
<dbReference type="EMBL" id="LKLS01000170">
    <property type="protein sequence ID" value="KSU16124.1"/>
    <property type="molecule type" value="Genomic_DNA"/>
</dbReference>
<dbReference type="GO" id="GO:0042276">
    <property type="term" value="P:error-prone translesion synthesis"/>
    <property type="evidence" value="ECO:0007669"/>
    <property type="project" value="TreeGrafter"/>
</dbReference>
<evidence type="ECO:0000256" key="1">
    <source>
        <dbReference type="ARBA" id="ARBA00010945"/>
    </source>
</evidence>
<dbReference type="InterPro" id="IPR001126">
    <property type="entry name" value="UmuC"/>
</dbReference>
<dbReference type="InterPro" id="IPR050116">
    <property type="entry name" value="DNA_polymerase-Y"/>
</dbReference>
<gene>
    <name evidence="7" type="ORF">LMG9449_2168</name>
</gene>
<comment type="caution">
    <text evidence="7">The sequence shown here is derived from an EMBL/GenBank/DDBJ whole genome shotgun (WGS) entry which is preliminary data.</text>
</comment>
<dbReference type="GO" id="GO:0003684">
    <property type="term" value="F:damaged DNA binding"/>
    <property type="evidence" value="ECO:0007669"/>
    <property type="project" value="InterPro"/>
</dbReference>
<keyword evidence="4" id="KW-0235">DNA replication</keyword>
<dbReference type="Gene3D" id="3.30.1490.100">
    <property type="entry name" value="DNA polymerase, Y-family, little finger domain"/>
    <property type="match status" value="1"/>
</dbReference>
<keyword evidence="2" id="KW-0515">Mutator protein</keyword>
<dbReference type="PANTHER" id="PTHR11076">
    <property type="entry name" value="DNA REPAIR POLYMERASE UMUC / TRANSFERASE FAMILY MEMBER"/>
    <property type="match status" value="1"/>
</dbReference>
<evidence type="ECO:0000256" key="2">
    <source>
        <dbReference type="ARBA" id="ARBA00022457"/>
    </source>
</evidence>
<dbReference type="Gene3D" id="1.10.150.20">
    <property type="entry name" value="5' to 3' exonuclease, C-terminal subdomain"/>
    <property type="match status" value="1"/>
</dbReference>
<evidence type="ECO:0000259" key="6">
    <source>
        <dbReference type="PROSITE" id="PS50173"/>
    </source>
</evidence>
<dbReference type="GO" id="GO:0009432">
    <property type="term" value="P:SOS response"/>
    <property type="evidence" value="ECO:0007669"/>
    <property type="project" value="TreeGrafter"/>
</dbReference>
<protein>
    <submittedName>
        <fullName evidence="7">ImpB/MucB/SamB family protein</fullName>
    </submittedName>
</protein>
<dbReference type="Gene3D" id="3.30.70.270">
    <property type="match status" value="1"/>
</dbReference>
<dbReference type="InterPro" id="IPR017961">
    <property type="entry name" value="DNA_pol_Y-fam_little_finger"/>
</dbReference>
<evidence type="ECO:0000256" key="4">
    <source>
        <dbReference type="ARBA" id="ARBA00022705"/>
    </source>
</evidence>
<evidence type="ECO:0000313" key="7">
    <source>
        <dbReference type="EMBL" id="KSU16124.1"/>
    </source>
</evidence>
<dbReference type="Pfam" id="PF11799">
    <property type="entry name" value="IMS_C"/>
    <property type="match status" value="1"/>
</dbReference>
<dbReference type="PATRIC" id="fig|1360.109.peg.2224"/>
<dbReference type="GO" id="GO:0006260">
    <property type="term" value="P:DNA replication"/>
    <property type="evidence" value="ECO:0007669"/>
    <property type="project" value="UniProtKB-KW"/>
</dbReference>
<evidence type="ECO:0000256" key="5">
    <source>
        <dbReference type="ARBA" id="ARBA00022932"/>
    </source>
</evidence>
<dbReference type="CDD" id="cd01700">
    <property type="entry name" value="PolY_Pol_V_umuC"/>
    <property type="match status" value="1"/>
</dbReference>
<feature type="domain" description="UmuC" evidence="6">
    <location>
        <begin position="20"/>
        <end position="254"/>
    </location>
</feature>
<dbReference type="GO" id="GO:0005829">
    <property type="term" value="C:cytosol"/>
    <property type="evidence" value="ECO:0007669"/>
    <property type="project" value="TreeGrafter"/>
</dbReference>
<evidence type="ECO:0000256" key="3">
    <source>
        <dbReference type="ARBA" id="ARBA00022695"/>
    </source>
</evidence>
<dbReference type="InterPro" id="IPR043502">
    <property type="entry name" value="DNA/RNA_pol_sf"/>
</dbReference>
<dbReference type="Proteomes" id="UP000053612">
    <property type="component" value="Unassembled WGS sequence"/>
</dbReference>
<keyword evidence="3" id="KW-0548">Nucleotidyltransferase</keyword>
<dbReference type="SUPFAM" id="SSF100879">
    <property type="entry name" value="Lesion bypass DNA polymerase (Y-family), little finger domain"/>
    <property type="match status" value="1"/>
</dbReference>
<keyword evidence="5" id="KW-0808">Transferase</keyword>
<comment type="similarity">
    <text evidence="1">Belongs to the DNA polymerase type-Y family.</text>
</comment>
<accession>A0A0V8DRE3</accession>